<dbReference type="SUPFAM" id="SSF52540">
    <property type="entry name" value="P-loop containing nucleoside triphosphate hydrolases"/>
    <property type="match status" value="1"/>
</dbReference>
<dbReference type="RefSeq" id="WP_017432350.1">
    <property type="nucleotide sequence ID" value="NZ_CP021160.1"/>
</dbReference>
<sequence>MAARIIVVYNQKGGSGKTTTSTNLAGGLGLRGRKTLLVDYDEQGTASIMVANAPDDSPFPASVVNLSRNPKELKRFRDDYEFIVVDCPPAIKSDAPSIALLVADLGIIPVQPSGGNLWAVAEAKKLGVKAQDYNPDLKLRTLANSNRNTSVAKQIFAALAEDEEVPMLRTAIGQRTAYAEAELMGTTVLQIKEAKEAQAEFNALVDEILELVDD</sequence>
<keyword evidence="2" id="KW-0614">Plasmid</keyword>
<evidence type="ECO:0000259" key="1">
    <source>
        <dbReference type="Pfam" id="PF13614"/>
    </source>
</evidence>
<proteinExistence type="predicted"/>
<dbReference type="PIRSF" id="PIRSF009320">
    <property type="entry name" value="Nuc_binding_HP_1000"/>
    <property type="match status" value="1"/>
</dbReference>
<organism evidence="2 3">
    <name type="scientific">Burkholderia glumae</name>
    <name type="common">Pseudomonas glumae</name>
    <dbReference type="NCBI Taxonomy" id="337"/>
    <lineage>
        <taxon>Bacteria</taxon>
        <taxon>Pseudomonadati</taxon>
        <taxon>Pseudomonadota</taxon>
        <taxon>Betaproteobacteria</taxon>
        <taxon>Burkholderiales</taxon>
        <taxon>Burkholderiaceae</taxon>
        <taxon>Burkholderia</taxon>
    </lineage>
</organism>
<dbReference type="PANTHER" id="PTHR13696">
    <property type="entry name" value="P-LOOP CONTAINING NUCLEOSIDE TRIPHOSPHATE HYDROLASE"/>
    <property type="match status" value="1"/>
</dbReference>
<dbReference type="Pfam" id="PF13614">
    <property type="entry name" value="AAA_31"/>
    <property type="match status" value="1"/>
</dbReference>
<gene>
    <name evidence="2" type="ORF">I6H06_30010</name>
</gene>
<dbReference type="EMBL" id="CP065603">
    <property type="protein sequence ID" value="QPQ94837.1"/>
    <property type="molecule type" value="Genomic_DNA"/>
</dbReference>
<dbReference type="InterPro" id="IPR027417">
    <property type="entry name" value="P-loop_NTPase"/>
</dbReference>
<geneLocation type="plasmid" evidence="2 3">
    <name>unnamed2</name>
</geneLocation>
<dbReference type="GeneID" id="45693340"/>
<dbReference type="Proteomes" id="UP000594892">
    <property type="component" value="Plasmid unnamed2"/>
</dbReference>
<protein>
    <submittedName>
        <fullName evidence="2">AAA family ATPase</fullName>
    </submittedName>
</protein>
<evidence type="ECO:0000313" key="3">
    <source>
        <dbReference type="Proteomes" id="UP000594892"/>
    </source>
</evidence>
<feature type="domain" description="AAA" evidence="1">
    <location>
        <begin position="4"/>
        <end position="52"/>
    </location>
</feature>
<dbReference type="PANTHER" id="PTHR13696:SF96">
    <property type="entry name" value="COBQ_COBB_MIND_PARA NUCLEOTIDE BINDING DOMAIN-CONTAINING PROTEIN"/>
    <property type="match status" value="1"/>
</dbReference>
<name>A0AAQ0BWS1_BURGL</name>
<reference evidence="2 3" key="1">
    <citation type="submission" date="2020-12" db="EMBL/GenBank/DDBJ databases">
        <title>FDA dAtabase for Regulatory Grade micrObial Sequences (FDA-ARGOS): Supporting development and validation of Infectious Disease Dx tests.</title>
        <authorList>
            <person name="Minogue T."/>
            <person name="Wolcott M."/>
            <person name="Wasieloski L."/>
            <person name="Aguilar W."/>
            <person name="Moore D."/>
            <person name="Jaissle J."/>
            <person name="Tallon L."/>
            <person name="Sadzewicz L."/>
            <person name="Zhao X."/>
            <person name="Boylan J."/>
            <person name="Ott S."/>
            <person name="Bowen H."/>
            <person name="Vavikolanu K."/>
            <person name="Mehta A."/>
            <person name="Aluvathingal J."/>
            <person name="Nadendla S."/>
            <person name="Yan Y."/>
            <person name="Sichtig H."/>
        </authorList>
    </citation>
    <scope>NUCLEOTIDE SEQUENCE [LARGE SCALE GENOMIC DNA]</scope>
    <source>
        <strain evidence="2 3">FDAARGOS_949</strain>
        <plasmid evidence="2 3">unnamed2</plasmid>
    </source>
</reference>
<dbReference type="InterPro" id="IPR050678">
    <property type="entry name" value="DNA_Partitioning_ATPase"/>
</dbReference>
<dbReference type="Gene3D" id="3.40.50.300">
    <property type="entry name" value="P-loop containing nucleotide triphosphate hydrolases"/>
    <property type="match status" value="1"/>
</dbReference>
<dbReference type="CDD" id="cd02042">
    <property type="entry name" value="ParAB_family"/>
    <property type="match status" value="1"/>
</dbReference>
<dbReference type="AlphaFoldDB" id="A0AAQ0BWS1"/>
<accession>A0AAQ0BWS1</accession>
<dbReference type="InterPro" id="IPR025669">
    <property type="entry name" value="AAA_dom"/>
</dbReference>
<evidence type="ECO:0000313" key="2">
    <source>
        <dbReference type="EMBL" id="QPQ94837.1"/>
    </source>
</evidence>